<gene>
    <name evidence="2" type="ORF">AXE65_09620</name>
</gene>
<reference evidence="2 3" key="1">
    <citation type="submission" date="2016-02" db="EMBL/GenBank/DDBJ databases">
        <authorList>
            <person name="Wen L."/>
            <person name="He K."/>
            <person name="Yang H."/>
        </authorList>
    </citation>
    <scope>NUCLEOTIDE SEQUENCE [LARGE SCALE GENOMIC DNA]</scope>
    <source>
        <strain evidence="2 3">CV58</strain>
    </source>
</reference>
<dbReference type="AlphaFoldDB" id="A0A139SX97"/>
<accession>A0A139SX97</accession>
<comment type="caution">
    <text evidence="2">The sequence shown here is derived from an EMBL/GenBank/DDBJ whole genome shotgun (WGS) entry which is preliminary data.</text>
</comment>
<evidence type="ECO:0000313" key="3">
    <source>
        <dbReference type="Proteomes" id="UP000072660"/>
    </source>
</evidence>
<dbReference type="Proteomes" id="UP000072660">
    <property type="component" value="Unassembled WGS sequence"/>
</dbReference>
<sequence>MPQRKSKKYSQFKIIDQSPASTALLGSLKIAPRGDLGSLPTTNPHTPPKKRKITALLPD</sequence>
<proteinExistence type="predicted"/>
<feature type="region of interest" description="Disordered" evidence="1">
    <location>
        <begin position="32"/>
        <end position="59"/>
    </location>
</feature>
<evidence type="ECO:0000256" key="1">
    <source>
        <dbReference type="SAM" id="MobiDB-lite"/>
    </source>
</evidence>
<name>A0A139SX97_9GAMM</name>
<organism evidence="2 3">
    <name type="scientific">Ventosimonas gracilis</name>
    <dbReference type="NCBI Taxonomy" id="1680762"/>
    <lineage>
        <taxon>Bacteria</taxon>
        <taxon>Pseudomonadati</taxon>
        <taxon>Pseudomonadota</taxon>
        <taxon>Gammaproteobacteria</taxon>
        <taxon>Pseudomonadales</taxon>
        <taxon>Ventosimonadaceae</taxon>
        <taxon>Ventosimonas</taxon>
    </lineage>
</organism>
<protein>
    <submittedName>
        <fullName evidence="2">Uncharacterized protein</fullName>
    </submittedName>
</protein>
<keyword evidence="3" id="KW-1185">Reference proteome</keyword>
<evidence type="ECO:0000313" key="2">
    <source>
        <dbReference type="EMBL" id="KXU39238.1"/>
    </source>
</evidence>
<dbReference type="EMBL" id="LSZO01000023">
    <property type="protein sequence ID" value="KXU39238.1"/>
    <property type="molecule type" value="Genomic_DNA"/>
</dbReference>